<evidence type="ECO:0000313" key="3">
    <source>
        <dbReference type="Proteomes" id="UP001529510"/>
    </source>
</evidence>
<dbReference type="EMBL" id="JAMKFB020000014">
    <property type="protein sequence ID" value="KAL0176287.1"/>
    <property type="molecule type" value="Genomic_DNA"/>
</dbReference>
<reference evidence="2 3" key="1">
    <citation type="submission" date="2024-05" db="EMBL/GenBank/DDBJ databases">
        <title>Genome sequencing and assembly of Indian major carp, Cirrhinus mrigala (Hamilton, 1822).</title>
        <authorList>
            <person name="Mohindra V."/>
            <person name="Chowdhury L.M."/>
            <person name="Lal K."/>
            <person name="Jena J.K."/>
        </authorList>
    </citation>
    <scope>NUCLEOTIDE SEQUENCE [LARGE SCALE GENOMIC DNA]</scope>
    <source>
        <strain evidence="2">CM1030</strain>
        <tissue evidence="2">Blood</tissue>
    </source>
</reference>
<name>A0ABD0PQV3_CIRMR</name>
<evidence type="ECO:0000313" key="2">
    <source>
        <dbReference type="EMBL" id="KAL0176287.1"/>
    </source>
</evidence>
<keyword evidence="3" id="KW-1185">Reference proteome</keyword>
<sequence length="54" mass="6235">DPHYLSREIIQHLKQQDGEIHMDPIQDFNGAQRATFPEDPMSSDPTLMFSQPHS</sequence>
<comment type="caution">
    <text evidence="2">The sequence shown here is derived from an EMBL/GenBank/DDBJ whole genome shotgun (WGS) entry which is preliminary data.</text>
</comment>
<feature type="non-terminal residue" evidence="2">
    <location>
        <position position="1"/>
    </location>
</feature>
<feature type="region of interest" description="Disordered" evidence="1">
    <location>
        <begin position="31"/>
        <end position="54"/>
    </location>
</feature>
<proteinExistence type="predicted"/>
<dbReference type="AlphaFoldDB" id="A0ABD0PQV3"/>
<protein>
    <submittedName>
        <fullName evidence="2">Uncharacterized protein</fullName>
    </submittedName>
</protein>
<evidence type="ECO:0000256" key="1">
    <source>
        <dbReference type="SAM" id="MobiDB-lite"/>
    </source>
</evidence>
<organism evidence="2 3">
    <name type="scientific">Cirrhinus mrigala</name>
    <name type="common">Mrigala</name>
    <dbReference type="NCBI Taxonomy" id="683832"/>
    <lineage>
        <taxon>Eukaryota</taxon>
        <taxon>Metazoa</taxon>
        <taxon>Chordata</taxon>
        <taxon>Craniata</taxon>
        <taxon>Vertebrata</taxon>
        <taxon>Euteleostomi</taxon>
        <taxon>Actinopterygii</taxon>
        <taxon>Neopterygii</taxon>
        <taxon>Teleostei</taxon>
        <taxon>Ostariophysi</taxon>
        <taxon>Cypriniformes</taxon>
        <taxon>Cyprinidae</taxon>
        <taxon>Labeoninae</taxon>
        <taxon>Labeonini</taxon>
        <taxon>Cirrhinus</taxon>
    </lineage>
</organism>
<gene>
    <name evidence="2" type="ORF">M9458_028617</name>
</gene>
<accession>A0ABD0PQV3</accession>
<feature type="non-terminal residue" evidence="2">
    <location>
        <position position="54"/>
    </location>
</feature>
<feature type="compositionally biased region" description="Polar residues" evidence="1">
    <location>
        <begin position="43"/>
        <end position="54"/>
    </location>
</feature>
<dbReference type="Proteomes" id="UP001529510">
    <property type="component" value="Unassembled WGS sequence"/>
</dbReference>